<evidence type="ECO:0000313" key="3">
    <source>
        <dbReference type="Proteomes" id="UP000184480"/>
    </source>
</evidence>
<protein>
    <recommendedName>
        <fullName evidence="4">HmuY protein</fullName>
    </recommendedName>
</protein>
<keyword evidence="1" id="KW-0732">Signal</keyword>
<feature type="chain" id="PRO_5009909311" description="HmuY protein" evidence="1">
    <location>
        <begin position="31"/>
        <end position="202"/>
    </location>
</feature>
<sequence length="202" mass="22265">MTSTTKQMTMKKSKLFFACLLVTISMQAQVGINTTTPHASTTLDIVSPQNNKGLLIPRMTTVQKEAISSPAPGLMVYDTNKKCLSQNVGVEASPIWICLTQNETRFFYMPSVAIDASATASGRSLDLYTEYKNQFGTPDAKSISAPGAIPYFPSAGDLYYYITYYDPAVIKINVIDDDGKVSYDVLKQADYQSFMNVVFVIK</sequence>
<organism evidence="2 3">
    <name type="scientific">Dysgonomonas macrotermitis</name>
    <dbReference type="NCBI Taxonomy" id="1346286"/>
    <lineage>
        <taxon>Bacteria</taxon>
        <taxon>Pseudomonadati</taxon>
        <taxon>Bacteroidota</taxon>
        <taxon>Bacteroidia</taxon>
        <taxon>Bacteroidales</taxon>
        <taxon>Dysgonomonadaceae</taxon>
        <taxon>Dysgonomonas</taxon>
    </lineage>
</organism>
<name>A0A1M5CFT6_9BACT</name>
<evidence type="ECO:0008006" key="4">
    <source>
        <dbReference type="Google" id="ProtNLM"/>
    </source>
</evidence>
<dbReference type="EMBL" id="FQUC01000007">
    <property type="protein sequence ID" value="SHF53569.1"/>
    <property type="molecule type" value="Genomic_DNA"/>
</dbReference>
<evidence type="ECO:0000313" key="2">
    <source>
        <dbReference type="EMBL" id="SHF53569.1"/>
    </source>
</evidence>
<proteinExistence type="predicted"/>
<evidence type="ECO:0000256" key="1">
    <source>
        <dbReference type="SAM" id="SignalP"/>
    </source>
</evidence>
<dbReference type="Proteomes" id="UP000184480">
    <property type="component" value="Unassembled WGS sequence"/>
</dbReference>
<accession>A0A1M5CFT6</accession>
<gene>
    <name evidence="2" type="ORF">SAMN05444362_107155</name>
</gene>
<feature type="signal peptide" evidence="1">
    <location>
        <begin position="1"/>
        <end position="30"/>
    </location>
</feature>
<keyword evidence="3" id="KW-1185">Reference proteome</keyword>
<dbReference type="AlphaFoldDB" id="A0A1M5CFT6"/>
<dbReference type="STRING" id="1346286.SAMN05444362_107155"/>
<reference evidence="3" key="1">
    <citation type="submission" date="2016-11" db="EMBL/GenBank/DDBJ databases">
        <authorList>
            <person name="Varghese N."/>
            <person name="Submissions S."/>
        </authorList>
    </citation>
    <scope>NUCLEOTIDE SEQUENCE [LARGE SCALE GENOMIC DNA]</scope>
    <source>
        <strain evidence="3">DSM 27370</strain>
    </source>
</reference>